<name>W8PLV4_9EURY</name>
<dbReference type="STRING" id="195522.BD01_1433"/>
<organism evidence="1 2">
    <name type="scientific">Thermococcus nautili</name>
    <dbReference type="NCBI Taxonomy" id="195522"/>
    <lineage>
        <taxon>Archaea</taxon>
        <taxon>Methanobacteriati</taxon>
        <taxon>Methanobacteriota</taxon>
        <taxon>Thermococci</taxon>
        <taxon>Thermococcales</taxon>
        <taxon>Thermococcaceae</taxon>
        <taxon>Thermococcus</taxon>
    </lineage>
</organism>
<dbReference type="HOGENOM" id="CLU_712938_0_0_2"/>
<evidence type="ECO:0000313" key="1">
    <source>
        <dbReference type="EMBL" id="AHL23044.1"/>
    </source>
</evidence>
<sequence length="387" mass="42332">MVQKRLFVVVLLSSLLFVSLALSRYSPEKDSFTGLCVYSSGSISVLYNGTVTVALGKSLELGKAYTVQGRLRATNRGLWMDVSSVVPANATFPLEIIEGAYWYSNGPVLLTPSRVRLAYPLNASKGSLVRLEGLTYGSKFYPVNVEELGYLKEPRNGMPYPLEGVVLYPGNPATVWNGSEEFRVYLPHGLSLRPGLRVKVLGVVRLYSTITLYVNSGDDVNVLGSAEEKPLNLAEIGDIATGECLVIKSTSRYLKLDCTDLKLYGFSARVGDTVRFEALRRKSSLLCLNCSVVKPREELPNDICSFNEGSFSRISGKVAWVKVYRNGFGIANVTNGTCSVLLKLPSRLGVSLTENESVTAYGFFTTYRGKPAFEVQSGEDLCSGKHC</sequence>
<dbReference type="KEGG" id="tnu:BD01_1433"/>
<keyword evidence="2" id="KW-1185">Reference proteome</keyword>
<protein>
    <submittedName>
        <fullName evidence="1">Uncharacterized protein</fullName>
    </submittedName>
</protein>
<dbReference type="OrthoDB" id="86149at2157"/>
<dbReference type="AlphaFoldDB" id="W8PLV4"/>
<dbReference type="Proteomes" id="UP000019434">
    <property type="component" value="Chromosome"/>
</dbReference>
<evidence type="ECO:0000313" key="2">
    <source>
        <dbReference type="Proteomes" id="UP000019434"/>
    </source>
</evidence>
<reference evidence="1 2" key="1">
    <citation type="submission" date="2014-02" db="EMBL/GenBank/DDBJ databases">
        <title>Genome Sequence of an Hyperthermophilic Archaeon, Thermococcus nautili 30-1, producing viral vesicles.</title>
        <authorList>
            <person name="Oberto J."/>
            <person name="Gaudin M."/>
            <person name="Cossu M."/>
            <person name="Gorlas A."/>
            <person name="Slesarev A."/>
            <person name="Marguet E."/>
            <person name="Forterre P."/>
        </authorList>
    </citation>
    <scope>NUCLEOTIDE SEQUENCE [LARGE SCALE GENOMIC DNA]</scope>
    <source>
        <strain evidence="1 2">30-1</strain>
    </source>
</reference>
<accession>W8PLV4</accession>
<dbReference type="eggNOG" id="arCOG04020">
    <property type="taxonomic scope" value="Archaea"/>
</dbReference>
<gene>
    <name evidence="1" type="ORF">BD01_1433</name>
</gene>
<dbReference type="EMBL" id="CP007264">
    <property type="protein sequence ID" value="AHL23044.1"/>
    <property type="molecule type" value="Genomic_DNA"/>
</dbReference>
<proteinExistence type="predicted"/>